<feature type="transmembrane region" description="Helical" evidence="1">
    <location>
        <begin position="66"/>
        <end position="85"/>
    </location>
</feature>
<comment type="caution">
    <text evidence="2">The sequence shown here is derived from an EMBL/GenBank/DDBJ whole genome shotgun (WGS) entry which is preliminary data.</text>
</comment>
<reference evidence="2 3" key="1">
    <citation type="submission" date="2013-01" db="EMBL/GenBank/DDBJ databases">
        <authorList>
            <person name="Harkins D.M."/>
            <person name="Durkin A.S."/>
            <person name="Brinkac L.M."/>
            <person name="Haft D.H."/>
            <person name="Selengut J.D."/>
            <person name="Sanka R."/>
            <person name="DePew J."/>
            <person name="Purushe J."/>
            <person name="Matthias M.A."/>
            <person name="Vinetz J.M."/>
            <person name="Sutton G.G."/>
            <person name="Nierman W.C."/>
            <person name="Fouts D.E."/>
        </authorList>
    </citation>
    <scope>NUCLEOTIDE SEQUENCE [LARGE SCALE GENOMIC DNA]</scope>
    <source>
        <strain evidence="2 3">HAI1536</strain>
    </source>
</reference>
<evidence type="ECO:0000313" key="3">
    <source>
        <dbReference type="Proteomes" id="UP000012112"/>
    </source>
</evidence>
<proteinExistence type="predicted"/>
<dbReference type="AlphaFoldDB" id="M6VER2"/>
<sequence length="264" mass="30281">MIGNLSKNFEKNQNEFRIKKICQILERFCMENSNQTIEKKGESTLQSEENETSLVSLVKTLIYRKGWFVSVFFIVFLASCLVGYLKNRSQFNDTRKWMYTSYIAVPYKAVFGNQPLSAVATAIQEIYAFREGDSFPVEVEYNYDTSGNIVKIITKTSSENTEEIASYHKKLISPLLESKKENYNPPPPPSTAAEESRYNTLFPNIIVLDIAVRKPNVLPLSRWTPGFITSIAFSLAFLWAIFGVFLIEFISNVRKAIQYEKKIP</sequence>
<dbReference type="EMBL" id="AKWD02000043">
    <property type="protein sequence ID" value="EMO53521.1"/>
    <property type="molecule type" value="Genomic_DNA"/>
</dbReference>
<feature type="transmembrane region" description="Helical" evidence="1">
    <location>
        <begin position="227"/>
        <end position="247"/>
    </location>
</feature>
<name>M6VER2_9LEPT</name>
<keyword evidence="1" id="KW-0472">Membrane</keyword>
<accession>M6VER2</accession>
<dbReference type="Proteomes" id="UP000012112">
    <property type="component" value="Unassembled WGS sequence"/>
</dbReference>
<organism evidence="2 3">
    <name type="scientific">Leptospira noguchii</name>
    <dbReference type="NCBI Taxonomy" id="28182"/>
    <lineage>
        <taxon>Bacteria</taxon>
        <taxon>Pseudomonadati</taxon>
        <taxon>Spirochaetota</taxon>
        <taxon>Spirochaetia</taxon>
        <taxon>Leptospirales</taxon>
        <taxon>Leptospiraceae</taxon>
        <taxon>Leptospira</taxon>
    </lineage>
</organism>
<evidence type="ECO:0000256" key="1">
    <source>
        <dbReference type="SAM" id="Phobius"/>
    </source>
</evidence>
<keyword evidence="1" id="KW-1133">Transmembrane helix</keyword>
<keyword evidence="1" id="KW-0812">Transmembrane</keyword>
<gene>
    <name evidence="2" type="ORF">LEP1GSC172_1874</name>
</gene>
<protein>
    <submittedName>
        <fullName evidence="2">Uncharacterized protein</fullName>
    </submittedName>
</protein>
<evidence type="ECO:0000313" key="2">
    <source>
        <dbReference type="EMBL" id="EMO53521.1"/>
    </source>
</evidence>